<feature type="transmembrane region" description="Helical" evidence="1">
    <location>
        <begin position="461"/>
        <end position="484"/>
    </location>
</feature>
<dbReference type="Pfam" id="PF00873">
    <property type="entry name" value="ACR_tran"/>
    <property type="match status" value="1"/>
</dbReference>
<sequence length="624" mass="69368">MKTLIDFFVDRYKATFTFLTFILVWGFSSIIQIPASAYSDINIPYVFVSTYYDGVSAQDAERLVTRPLEQKLKTVDELVDLQSYSRQNMSYIILEFPVEYSKDEAVQDVRDLIDEAKQDLPSESEDPVVKEFTLDEYPILDINLISSSSNQRELLVFARELQTAVEALPDVLEAQLRGVPDDLLEASIDKTKLESYNVSPRDLYNAIGDANRAIPAGDLRSSTGKFSVLVPSVFENVTDVENIPIIENNGKVITLKDLVTLRRTFKDRDSFSRVNGKDSITLSVMKRQDAKEVVAAQKVNYVLDQFRPNLPNGVEIVITQDRTGWSSMMVGELGGNILTALILVMTIVVGTMGLRSSTMVAGAIPTCFLFASIFLAAIDYSFNFMVCFGLLISLGMLIDGCVVVVEYADRKMAEGFDRIEAYKFSAKRMFWPVTISIGTTLSIFVPMFFMPGISGQFLRPMITTLFIVLLGSILYALIFTPAIGSRFGNLGIRKSKTLQNADILEHGDPTEIDGMTGIYARALSKVIASPGKFIVFIVLTVVTIYMLYGQHAPGSRFFIEEEPMEMEVKIEGRGSFGESEKLGFLKEIEDIVLSIPGPKSISLNMNGVADPRDRGNSDEIGTIF</sequence>
<gene>
    <name evidence="2" type="ORF">ISQ63_02455</name>
</gene>
<protein>
    <submittedName>
        <fullName evidence="2">Efflux RND transporter permease subunit</fullName>
    </submittedName>
</protein>
<accession>A0A937LFP0</accession>
<evidence type="ECO:0000313" key="3">
    <source>
        <dbReference type="Proteomes" id="UP000744438"/>
    </source>
</evidence>
<keyword evidence="1" id="KW-1133">Transmembrane helix</keyword>
<dbReference type="GO" id="GO:0042910">
    <property type="term" value="F:xenobiotic transmembrane transporter activity"/>
    <property type="evidence" value="ECO:0007669"/>
    <property type="project" value="TreeGrafter"/>
</dbReference>
<dbReference type="EMBL" id="JADHQC010000010">
    <property type="protein sequence ID" value="MBL6811728.1"/>
    <property type="molecule type" value="Genomic_DNA"/>
</dbReference>
<dbReference type="PANTHER" id="PTHR32063">
    <property type="match status" value="1"/>
</dbReference>
<feature type="non-terminal residue" evidence="2">
    <location>
        <position position="624"/>
    </location>
</feature>
<dbReference type="GO" id="GO:0005886">
    <property type="term" value="C:plasma membrane"/>
    <property type="evidence" value="ECO:0007669"/>
    <property type="project" value="TreeGrafter"/>
</dbReference>
<dbReference type="PRINTS" id="PR00702">
    <property type="entry name" value="ACRIFLAVINRP"/>
</dbReference>
<dbReference type="SUPFAM" id="SSF82693">
    <property type="entry name" value="Multidrug efflux transporter AcrB pore domain, PN1, PN2, PC1 and PC2 subdomains"/>
    <property type="match status" value="2"/>
</dbReference>
<dbReference type="Gene3D" id="3.30.70.1320">
    <property type="entry name" value="Multidrug efflux transporter AcrB pore domain like"/>
    <property type="match status" value="1"/>
</dbReference>
<comment type="caution">
    <text evidence="2">The sequence shown here is derived from an EMBL/GenBank/DDBJ whole genome shotgun (WGS) entry which is preliminary data.</text>
</comment>
<feature type="transmembrane region" description="Helical" evidence="1">
    <location>
        <begin position="429"/>
        <end position="449"/>
    </location>
</feature>
<feature type="transmembrane region" description="Helical" evidence="1">
    <location>
        <begin position="359"/>
        <end position="378"/>
    </location>
</feature>
<dbReference type="Gene3D" id="3.30.2090.10">
    <property type="entry name" value="Multidrug efflux transporter AcrB TolC docking domain, DN and DC subdomains"/>
    <property type="match status" value="1"/>
</dbReference>
<dbReference type="SUPFAM" id="SSF82866">
    <property type="entry name" value="Multidrug efflux transporter AcrB transmembrane domain"/>
    <property type="match status" value="1"/>
</dbReference>
<evidence type="ECO:0000256" key="1">
    <source>
        <dbReference type="SAM" id="Phobius"/>
    </source>
</evidence>
<proteinExistence type="predicted"/>
<keyword evidence="1" id="KW-0812">Transmembrane</keyword>
<feature type="transmembrane region" description="Helical" evidence="1">
    <location>
        <begin position="531"/>
        <end position="548"/>
    </location>
</feature>
<feature type="transmembrane region" description="Helical" evidence="1">
    <location>
        <begin position="12"/>
        <end position="31"/>
    </location>
</feature>
<dbReference type="SUPFAM" id="SSF82714">
    <property type="entry name" value="Multidrug efflux transporter AcrB TolC docking domain, DN and DC subdomains"/>
    <property type="match status" value="1"/>
</dbReference>
<dbReference type="InterPro" id="IPR027463">
    <property type="entry name" value="AcrB_DN_DC_subdom"/>
</dbReference>
<feature type="transmembrane region" description="Helical" evidence="1">
    <location>
        <begin position="333"/>
        <end position="352"/>
    </location>
</feature>
<dbReference type="AlphaFoldDB" id="A0A937LFP0"/>
<keyword evidence="1" id="KW-0472">Membrane</keyword>
<dbReference type="PANTHER" id="PTHR32063:SF0">
    <property type="entry name" value="SWARMING MOTILITY PROTEIN SWRC"/>
    <property type="match status" value="1"/>
</dbReference>
<evidence type="ECO:0000313" key="2">
    <source>
        <dbReference type="EMBL" id="MBL6811728.1"/>
    </source>
</evidence>
<reference evidence="2" key="1">
    <citation type="submission" date="2020-10" db="EMBL/GenBank/DDBJ databases">
        <title>Microbiome of the Black Sea water column analyzed by genome centric metagenomics.</title>
        <authorList>
            <person name="Cabello-Yeves P.J."/>
            <person name="Callieri C."/>
            <person name="Picazo A."/>
            <person name="Mehrshad M."/>
            <person name="Haro-Moreno J.M."/>
            <person name="Roda-Garcia J."/>
            <person name="Dzembekova N."/>
            <person name="Slabakova V."/>
            <person name="Slabakova N."/>
            <person name="Moncheva S."/>
            <person name="Rodriguez-Valera F."/>
        </authorList>
    </citation>
    <scope>NUCLEOTIDE SEQUENCE</scope>
    <source>
        <strain evidence="2">BS307-5m-G49</strain>
    </source>
</reference>
<dbReference type="Gene3D" id="1.20.1640.10">
    <property type="entry name" value="Multidrug efflux transporter AcrB transmembrane domain"/>
    <property type="match status" value="2"/>
</dbReference>
<dbReference type="InterPro" id="IPR001036">
    <property type="entry name" value="Acrflvin-R"/>
</dbReference>
<name>A0A937LFP0_9GAMM</name>
<dbReference type="Proteomes" id="UP000744438">
    <property type="component" value="Unassembled WGS sequence"/>
</dbReference>
<organism evidence="2 3">
    <name type="scientific">SAR86 cluster bacterium</name>
    <dbReference type="NCBI Taxonomy" id="2030880"/>
    <lineage>
        <taxon>Bacteria</taxon>
        <taxon>Pseudomonadati</taxon>
        <taxon>Pseudomonadota</taxon>
        <taxon>Gammaproteobacteria</taxon>
        <taxon>SAR86 cluster</taxon>
    </lineage>
</organism>
<feature type="transmembrane region" description="Helical" evidence="1">
    <location>
        <begin position="384"/>
        <end position="408"/>
    </location>
</feature>
<dbReference type="Gene3D" id="3.30.70.1430">
    <property type="entry name" value="Multidrug efflux transporter AcrB pore domain"/>
    <property type="match status" value="2"/>
</dbReference>